<sequence>MLNKARHATGFSRFAQKNQRVLATLNGKDGMKTLQQKNDEHSKLIAKERHSALYLALSQFPIFVIFGYDFYQGLIGAESLGFHPGLVVFGTLLFGLPFLAVGQMLILPSWLKLTLYVFIQILFASLWFLDGLLWLAIIPLIVIFGILQYQLPEIRKSVEQNENAT</sequence>
<dbReference type="AlphaFoldDB" id="A0AAW8NQG1"/>
<feature type="transmembrane region" description="Helical" evidence="1">
    <location>
        <begin position="83"/>
        <end position="102"/>
    </location>
</feature>
<gene>
    <name evidence="2" type="ORF">OS133_16150</name>
    <name evidence="3" type="ORF">OS134_04010</name>
</gene>
<feature type="transmembrane region" description="Helical" evidence="1">
    <location>
        <begin position="133"/>
        <end position="151"/>
    </location>
</feature>
<keyword evidence="1" id="KW-0812">Transmembrane</keyword>
<keyword evidence="5" id="KW-1185">Reference proteome</keyword>
<dbReference type="Proteomes" id="UP001259340">
    <property type="component" value="Unassembled WGS sequence"/>
</dbReference>
<evidence type="ECO:0000313" key="5">
    <source>
        <dbReference type="Proteomes" id="UP001271263"/>
    </source>
</evidence>
<accession>A0AAW8NQG1</accession>
<evidence type="ECO:0008006" key="6">
    <source>
        <dbReference type="Google" id="ProtNLM"/>
    </source>
</evidence>
<feature type="transmembrane region" description="Helical" evidence="1">
    <location>
        <begin position="109"/>
        <end position="127"/>
    </location>
</feature>
<evidence type="ECO:0000313" key="2">
    <source>
        <dbReference type="EMBL" id="MDR8525157.1"/>
    </source>
</evidence>
<reference evidence="2" key="2">
    <citation type="submission" date="2022-11" db="EMBL/GenBank/DDBJ databases">
        <title>Prophages regulate Shewanella fidelis motility and biofilm formation: implications for gut colonization dynamics in Ciona robusta.</title>
        <authorList>
            <person name="Natarajan O."/>
            <person name="Gibboney S.L."/>
            <person name="Young M.N."/>
            <person name="Lim S.J."/>
            <person name="Pluta N."/>
            <person name="Atkinson C.G.F."/>
            <person name="Leigh B.A."/>
            <person name="Liberti A."/>
            <person name="Kees E."/>
            <person name="Breitbart M."/>
            <person name="Gralnick J."/>
            <person name="Dishaw L.J."/>
        </authorList>
    </citation>
    <scope>NUCLEOTIDE SEQUENCE</scope>
    <source>
        <strain evidence="2">3313</strain>
    </source>
</reference>
<organism evidence="2 4">
    <name type="scientific">Shewanella fidelis</name>
    <dbReference type="NCBI Taxonomy" id="173509"/>
    <lineage>
        <taxon>Bacteria</taxon>
        <taxon>Pseudomonadati</taxon>
        <taxon>Pseudomonadota</taxon>
        <taxon>Gammaproteobacteria</taxon>
        <taxon>Alteromonadales</taxon>
        <taxon>Shewanellaceae</taxon>
        <taxon>Shewanella</taxon>
    </lineage>
</organism>
<dbReference type="EMBL" id="JAPMLE010000001">
    <property type="protein sequence ID" value="MDR8525157.1"/>
    <property type="molecule type" value="Genomic_DNA"/>
</dbReference>
<evidence type="ECO:0000313" key="3">
    <source>
        <dbReference type="EMBL" id="MDW4823239.1"/>
    </source>
</evidence>
<evidence type="ECO:0000256" key="1">
    <source>
        <dbReference type="SAM" id="Phobius"/>
    </source>
</evidence>
<evidence type="ECO:0000313" key="4">
    <source>
        <dbReference type="Proteomes" id="UP001259340"/>
    </source>
</evidence>
<protein>
    <recommendedName>
        <fullName evidence="6">Permease</fullName>
    </recommendedName>
</protein>
<dbReference type="EMBL" id="JAPMLD010000001">
    <property type="protein sequence ID" value="MDW4823239.1"/>
    <property type="molecule type" value="Genomic_DNA"/>
</dbReference>
<comment type="caution">
    <text evidence="2">The sequence shown here is derived from an EMBL/GenBank/DDBJ whole genome shotgun (WGS) entry which is preliminary data.</text>
</comment>
<name>A0AAW8NQG1_9GAMM</name>
<proteinExistence type="predicted"/>
<keyword evidence="1" id="KW-0472">Membrane</keyword>
<dbReference type="Proteomes" id="UP001271263">
    <property type="component" value="Unassembled WGS sequence"/>
</dbReference>
<reference evidence="3 5" key="1">
    <citation type="journal article" date="2022" name="bioRxiv">
        <title>Prophages regulate Shewanella fidelis 3313 motility and biofilm formation: implications for gut colonization dynamics in Ciona robusta.</title>
        <authorList>
            <person name="Natarajan O."/>
            <person name="Gibboney S.L."/>
            <person name="Young M.N."/>
            <person name="Lim S.J."/>
            <person name="Pluta N."/>
            <person name="Atkinson C.G."/>
            <person name="Leigh B.A."/>
            <person name="Liberti A."/>
            <person name="Kees E.D."/>
            <person name="Breitbart M."/>
            <person name="Gralnick J.A."/>
            <person name="Dishaw L.J."/>
        </authorList>
    </citation>
    <scope>NUCLEOTIDE SEQUENCE [LARGE SCALE GENOMIC DNA]</scope>
    <source>
        <strain evidence="3 5">JG4066</strain>
    </source>
</reference>
<feature type="transmembrane region" description="Helical" evidence="1">
    <location>
        <begin position="52"/>
        <end position="71"/>
    </location>
</feature>
<keyword evidence="1" id="KW-1133">Transmembrane helix</keyword>
<dbReference type="RefSeq" id="WP_310655433.1">
    <property type="nucleotide sequence ID" value="NZ_JAPMLA010000002.1"/>
</dbReference>